<reference evidence="2" key="1">
    <citation type="submission" date="2016-07" db="EMBL/GenBank/DDBJ databases">
        <title>Microvirga ossetica sp. nov. a new species of rhizobia isolated from root nodules of the legume species Vicia alpestris Steven originated from North Ossetia region in the Caucasus.</title>
        <authorList>
            <person name="Safronova V.I."/>
            <person name="Kuznetsova I.G."/>
            <person name="Sazanova A.L."/>
            <person name="Belimov A."/>
            <person name="Andronov E."/>
            <person name="Osledkin Y.S."/>
            <person name="Onishchuk O.P."/>
            <person name="Kurchak O.N."/>
            <person name="Shaposhnikov A.I."/>
            <person name="Willems A."/>
            <person name="Tikhonovich I.A."/>
        </authorList>
    </citation>
    <scope>NUCLEOTIDE SEQUENCE [LARGE SCALE GENOMIC DNA]</scope>
    <source>
        <strain evidence="2">V5/3M</strain>
        <plasmid evidence="2">unnamed3</plasmid>
    </source>
</reference>
<feature type="compositionally biased region" description="Basic and acidic residues" evidence="1">
    <location>
        <begin position="36"/>
        <end position="45"/>
    </location>
</feature>
<feature type="region of interest" description="Disordered" evidence="1">
    <location>
        <begin position="1"/>
        <end position="86"/>
    </location>
</feature>
<protein>
    <recommendedName>
        <fullName evidence="3">DUF3618 domain-containing protein</fullName>
    </recommendedName>
</protein>
<evidence type="ECO:0008006" key="3">
    <source>
        <dbReference type="Google" id="ProtNLM"/>
    </source>
</evidence>
<feature type="region of interest" description="Disordered" evidence="1">
    <location>
        <begin position="173"/>
        <end position="201"/>
    </location>
</feature>
<evidence type="ECO:0000313" key="2">
    <source>
        <dbReference type="EMBL" id="ANY83413.1"/>
    </source>
</evidence>
<feature type="compositionally biased region" description="Polar residues" evidence="1">
    <location>
        <begin position="48"/>
        <end position="58"/>
    </location>
</feature>
<feature type="compositionally biased region" description="Basic and acidic residues" evidence="1">
    <location>
        <begin position="173"/>
        <end position="184"/>
    </location>
</feature>
<keyword evidence="2" id="KW-0614">Plasmid</keyword>
<geneLocation type="plasmid" evidence="2">
    <name>unnamed3</name>
</geneLocation>
<dbReference type="KEGG" id="moc:BB934_34575"/>
<evidence type="ECO:0000256" key="1">
    <source>
        <dbReference type="SAM" id="MobiDB-lite"/>
    </source>
</evidence>
<dbReference type="EMBL" id="CP016618">
    <property type="protein sequence ID" value="ANY83413.1"/>
    <property type="molecule type" value="Genomic_DNA"/>
</dbReference>
<feature type="compositionally biased region" description="Polar residues" evidence="1">
    <location>
        <begin position="1"/>
        <end position="10"/>
    </location>
</feature>
<sequence length="201" mass="22573">MNVLGVSSHSPLDKEERQSTECPPDNKLPENSQENLDTRLDHAIEETFPTSDPISVTITKGPEPDRPGQEARSSSADDQQALTEQDSTEHILDQVREALHDVTEQASGTARDVYNRGEHYVRQARERNPEAERHIRASQHAVTQQVTKNPLLSLFMAGVAGYALGWLIHGEKQDRKPDGSDYIRTRRGYAPHRDKQGSCRL</sequence>
<gene>
    <name evidence="2" type="ORF">BB934_34575</name>
</gene>
<dbReference type="AlphaFoldDB" id="A0A1B2ETX8"/>
<organism evidence="2">
    <name type="scientific">Microvirga ossetica</name>
    <dbReference type="NCBI Taxonomy" id="1882682"/>
    <lineage>
        <taxon>Bacteria</taxon>
        <taxon>Pseudomonadati</taxon>
        <taxon>Pseudomonadota</taxon>
        <taxon>Alphaproteobacteria</taxon>
        <taxon>Hyphomicrobiales</taxon>
        <taxon>Methylobacteriaceae</taxon>
        <taxon>Microvirga</taxon>
    </lineage>
</organism>
<accession>A0A1B2ETX8</accession>
<name>A0A1B2ETX8_9HYPH</name>
<proteinExistence type="predicted"/>
<feature type="compositionally biased region" description="Basic and acidic residues" evidence="1">
    <location>
        <begin position="191"/>
        <end position="201"/>
    </location>
</feature>
<feature type="compositionally biased region" description="Polar residues" evidence="1">
    <location>
        <begin position="71"/>
        <end position="85"/>
    </location>
</feature>